<dbReference type="GO" id="GO:0016874">
    <property type="term" value="F:ligase activity"/>
    <property type="evidence" value="ECO:0007669"/>
    <property type="project" value="UniProtKB-KW"/>
</dbReference>
<dbReference type="InterPro" id="IPR004408">
    <property type="entry name" value="Biotin_CoA_COase_ligase"/>
</dbReference>
<dbReference type="EMBL" id="BAABFV010000002">
    <property type="protein sequence ID" value="GAA4362048.1"/>
    <property type="molecule type" value="Genomic_DNA"/>
</dbReference>
<dbReference type="Pfam" id="PF02237">
    <property type="entry name" value="BPL_C"/>
    <property type="match status" value="1"/>
</dbReference>
<dbReference type="Gene3D" id="1.10.10.10">
    <property type="entry name" value="Winged helix-like DNA-binding domain superfamily/Winged helix DNA-binding domain"/>
    <property type="match status" value="1"/>
</dbReference>
<name>A0ABP8IL72_9GAMM</name>
<comment type="function">
    <text evidence="6">Acts both as a biotin--[acetyl-CoA-carboxylase] ligase and a biotin-operon repressor. In the presence of ATP, BirA activates biotin to form the BirA-biotinyl-5'-adenylate (BirA-bio-5'-AMP or holoBirA) complex. HoloBirA can either transfer the biotinyl moiety to the biotin carboxyl carrier protein (BCCP) subunit of acetyl-CoA carboxylase, or bind to the biotin operator site and inhibit transcription of the operon.</text>
</comment>
<gene>
    <name evidence="6 8" type="primary">birA</name>
    <name evidence="8" type="ORF">GCM10023151_15810</name>
</gene>
<dbReference type="InterPro" id="IPR013196">
    <property type="entry name" value="HTH_11"/>
</dbReference>
<dbReference type="SUPFAM" id="SSF46785">
    <property type="entry name" value="Winged helix' DNA-binding domain"/>
    <property type="match status" value="1"/>
</dbReference>
<comment type="caution">
    <text evidence="8">The sequence shown here is derived from an EMBL/GenBank/DDBJ whole genome shotgun (WGS) entry which is preliminary data.</text>
</comment>
<dbReference type="InterPro" id="IPR003142">
    <property type="entry name" value="BPL_C"/>
</dbReference>
<evidence type="ECO:0000256" key="5">
    <source>
        <dbReference type="ARBA" id="ARBA00047846"/>
    </source>
</evidence>
<keyword evidence="3 6" id="KW-0067">ATP-binding</keyword>
<protein>
    <recommendedName>
        <fullName evidence="6">Bifunctional ligase/repressor BirA</fullName>
    </recommendedName>
    <alternativeName>
        <fullName evidence="6">Biotin operon repressor</fullName>
    </alternativeName>
    <alternativeName>
        <fullName evidence="6">Biotin--[acetyl-CoA-carboxylase] ligase</fullName>
        <ecNumber evidence="6">6.3.4.15</ecNumber>
    </alternativeName>
    <alternativeName>
        <fullName evidence="6">Biotin--protein ligase</fullName>
    </alternativeName>
    <alternativeName>
        <fullName evidence="6">Biotin-[acetyl-CoA carboxylase] synthetase</fullName>
    </alternativeName>
</protein>
<dbReference type="SUPFAM" id="SSF55681">
    <property type="entry name" value="Class II aaRS and biotin synthetases"/>
    <property type="match status" value="1"/>
</dbReference>
<comment type="similarity">
    <text evidence="6">Belongs to the biotin--protein ligase family.</text>
</comment>
<feature type="binding site" evidence="6">
    <location>
        <begin position="116"/>
        <end position="118"/>
    </location>
    <ligand>
        <name>biotin</name>
        <dbReference type="ChEBI" id="CHEBI:57586"/>
    </ligand>
</feature>
<reference evidence="9" key="1">
    <citation type="journal article" date="2019" name="Int. J. Syst. Evol. Microbiol.">
        <title>The Global Catalogue of Microorganisms (GCM) 10K type strain sequencing project: providing services to taxonomists for standard genome sequencing and annotation.</title>
        <authorList>
            <consortium name="The Broad Institute Genomics Platform"/>
            <consortium name="The Broad Institute Genome Sequencing Center for Infectious Disease"/>
            <person name="Wu L."/>
            <person name="Ma J."/>
        </authorList>
    </citation>
    <scope>NUCLEOTIDE SEQUENCE [LARGE SCALE GENOMIC DNA]</scope>
    <source>
        <strain evidence="9">JCM 17728</strain>
    </source>
</reference>
<comment type="catalytic activity">
    <reaction evidence="5 6">
        <text>biotin + L-lysyl-[protein] + ATP = N(6)-biotinyl-L-lysyl-[protein] + AMP + diphosphate + H(+)</text>
        <dbReference type="Rhea" id="RHEA:11756"/>
        <dbReference type="Rhea" id="RHEA-COMP:9752"/>
        <dbReference type="Rhea" id="RHEA-COMP:10505"/>
        <dbReference type="ChEBI" id="CHEBI:15378"/>
        <dbReference type="ChEBI" id="CHEBI:29969"/>
        <dbReference type="ChEBI" id="CHEBI:30616"/>
        <dbReference type="ChEBI" id="CHEBI:33019"/>
        <dbReference type="ChEBI" id="CHEBI:57586"/>
        <dbReference type="ChEBI" id="CHEBI:83144"/>
        <dbReference type="ChEBI" id="CHEBI:456215"/>
        <dbReference type="EC" id="6.3.4.15"/>
    </reaction>
</comment>
<dbReference type="Proteomes" id="UP001501011">
    <property type="component" value="Unassembled WGS sequence"/>
</dbReference>
<dbReference type="InterPro" id="IPR004143">
    <property type="entry name" value="BPL_LPL_catalytic"/>
</dbReference>
<keyword evidence="4 6" id="KW-0092">Biotin</keyword>
<keyword evidence="6" id="KW-0804">Transcription</keyword>
<feature type="domain" description="BPL/LPL catalytic" evidence="7">
    <location>
        <begin position="72"/>
        <end position="254"/>
    </location>
</feature>
<keyword evidence="2 6" id="KW-0547">Nucleotide-binding</keyword>
<keyword evidence="6" id="KW-0805">Transcription regulation</keyword>
<dbReference type="Gene3D" id="3.30.930.10">
    <property type="entry name" value="Bira Bifunctional Protein, Domain 2"/>
    <property type="match status" value="1"/>
</dbReference>
<organism evidence="8 9">
    <name type="scientific">Kangiella marina</name>
    <dbReference type="NCBI Taxonomy" id="1079178"/>
    <lineage>
        <taxon>Bacteria</taxon>
        <taxon>Pseudomonadati</taxon>
        <taxon>Pseudomonadota</taxon>
        <taxon>Gammaproteobacteria</taxon>
        <taxon>Kangiellales</taxon>
        <taxon>Kangiellaceae</taxon>
        <taxon>Kangiella</taxon>
    </lineage>
</organism>
<evidence type="ECO:0000256" key="4">
    <source>
        <dbReference type="ARBA" id="ARBA00023267"/>
    </source>
</evidence>
<dbReference type="InterPro" id="IPR045864">
    <property type="entry name" value="aa-tRNA-synth_II/BPL/LPL"/>
</dbReference>
<dbReference type="CDD" id="cd16442">
    <property type="entry name" value="BPL"/>
    <property type="match status" value="1"/>
</dbReference>
<evidence type="ECO:0000256" key="6">
    <source>
        <dbReference type="HAMAP-Rule" id="MF_00978"/>
    </source>
</evidence>
<feature type="binding site" evidence="6">
    <location>
        <position position="183"/>
    </location>
    <ligand>
        <name>biotin</name>
        <dbReference type="ChEBI" id="CHEBI:57586"/>
    </ligand>
</feature>
<dbReference type="HAMAP" id="MF_00978">
    <property type="entry name" value="Bifunct_BirA"/>
    <property type="match status" value="1"/>
</dbReference>
<keyword evidence="6" id="KW-0678">Repressor</keyword>
<dbReference type="Gene3D" id="2.30.30.100">
    <property type="match status" value="1"/>
</dbReference>
<evidence type="ECO:0000256" key="1">
    <source>
        <dbReference type="ARBA" id="ARBA00022598"/>
    </source>
</evidence>
<evidence type="ECO:0000256" key="2">
    <source>
        <dbReference type="ARBA" id="ARBA00022741"/>
    </source>
</evidence>
<proteinExistence type="inferred from homology"/>
<dbReference type="Pfam" id="PF03099">
    <property type="entry name" value="BPL_LplA_LipB"/>
    <property type="match status" value="1"/>
</dbReference>
<dbReference type="SUPFAM" id="SSF50037">
    <property type="entry name" value="C-terminal domain of transcriptional repressors"/>
    <property type="match status" value="1"/>
</dbReference>
<dbReference type="InterPro" id="IPR036388">
    <property type="entry name" value="WH-like_DNA-bd_sf"/>
</dbReference>
<dbReference type="NCBIfam" id="NF008847">
    <property type="entry name" value="PRK11886.1-2"/>
    <property type="match status" value="1"/>
</dbReference>
<evidence type="ECO:0000313" key="9">
    <source>
        <dbReference type="Proteomes" id="UP001501011"/>
    </source>
</evidence>
<dbReference type="Pfam" id="PF08279">
    <property type="entry name" value="HTH_11"/>
    <property type="match status" value="1"/>
</dbReference>
<keyword evidence="6" id="KW-0238">DNA-binding</keyword>
<evidence type="ECO:0000256" key="3">
    <source>
        <dbReference type="ARBA" id="ARBA00022840"/>
    </source>
</evidence>
<keyword evidence="9" id="KW-1185">Reference proteome</keyword>
<dbReference type="NCBIfam" id="TIGR00121">
    <property type="entry name" value="birA_ligase"/>
    <property type="match status" value="1"/>
</dbReference>
<dbReference type="PROSITE" id="PS51733">
    <property type="entry name" value="BPL_LPL_CATALYTIC"/>
    <property type="match status" value="1"/>
</dbReference>
<dbReference type="InterPro" id="IPR036390">
    <property type="entry name" value="WH_DNA-bd_sf"/>
</dbReference>
<dbReference type="InterPro" id="IPR030855">
    <property type="entry name" value="Bifunct_BirA"/>
</dbReference>
<dbReference type="InterPro" id="IPR008988">
    <property type="entry name" value="Transcriptional_repressor_C"/>
</dbReference>
<dbReference type="RefSeq" id="WP_345292703.1">
    <property type="nucleotide sequence ID" value="NZ_BAABFV010000002.1"/>
</dbReference>
<feature type="binding site" evidence="6">
    <location>
        <position position="112"/>
    </location>
    <ligand>
        <name>biotin</name>
        <dbReference type="ChEBI" id="CHEBI:57586"/>
    </ligand>
</feature>
<dbReference type="PANTHER" id="PTHR12835:SF5">
    <property type="entry name" value="BIOTIN--PROTEIN LIGASE"/>
    <property type="match status" value="1"/>
</dbReference>
<dbReference type="EC" id="6.3.4.15" evidence="6"/>
<evidence type="ECO:0000259" key="7">
    <source>
        <dbReference type="PROSITE" id="PS51733"/>
    </source>
</evidence>
<dbReference type="PANTHER" id="PTHR12835">
    <property type="entry name" value="BIOTIN PROTEIN LIGASE"/>
    <property type="match status" value="1"/>
</dbReference>
<sequence>MASQKEQQLIEIINILSKGGFYSGQAIAEKLEVSRAYVWKLIQQLQEFGLGIESVTGRGYCLEYPVELLDEQALKQALQLSKMELRLITDSTNEALKGDGFEHNKLVVAEYQSAGRGRRGRQWVSPLASNLYWSLGWKTQLPVQQLGGLSLVVGLAIVSALERFGVSGVEVKWPNDIRFQGRKLGGILVELSGDMVGGLNVIIGVGMNVHMASSAAGGIEQEWINLQELKKDISRQQLLIDVIEQLQSHLKQFAEGGFESFIEHWRDVDECFNKKIAIVQGEEVINGVGAGVDNNGALLLQTGKGIKPIYAGEVSLRFREGVH</sequence>
<evidence type="ECO:0000313" key="8">
    <source>
        <dbReference type="EMBL" id="GAA4362048.1"/>
    </source>
</evidence>
<feature type="DNA-binding region" description="H-T-H motif" evidence="6">
    <location>
        <begin position="24"/>
        <end position="43"/>
    </location>
</feature>
<keyword evidence="1 6" id="KW-0436">Ligase</keyword>
<feature type="binding site" evidence="6">
    <location>
        <begin position="91"/>
        <end position="93"/>
    </location>
    <ligand>
        <name>biotin</name>
        <dbReference type="ChEBI" id="CHEBI:57586"/>
    </ligand>
</feature>
<accession>A0ABP8IL72</accession>